<dbReference type="InterPro" id="IPR051908">
    <property type="entry name" value="Ribosomal_N-acetyltransferase"/>
</dbReference>
<keyword evidence="3" id="KW-1185">Reference proteome</keyword>
<dbReference type="GO" id="GO:0016746">
    <property type="term" value="F:acyltransferase activity"/>
    <property type="evidence" value="ECO:0007669"/>
    <property type="project" value="UniProtKB-KW"/>
</dbReference>
<dbReference type="Pfam" id="PF13302">
    <property type="entry name" value="Acetyltransf_3"/>
    <property type="match status" value="1"/>
</dbReference>
<name>A0ABS2NIR0_9BACI</name>
<dbReference type="EC" id="2.3.1.-" evidence="2"/>
<keyword evidence="2" id="KW-0012">Acyltransferase</keyword>
<evidence type="ECO:0000313" key="3">
    <source>
        <dbReference type="Proteomes" id="UP001646157"/>
    </source>
</evidence>
<gene>
    <name evidence="2" type="ORF">JOC86_004294</name>
</gene>
<sequence>MMIREMNNDITLRSFTVDDSEELFQLTDRSREYLGKWLPWIDYTKEVNDTKEWIQASLKGVVETGGYIKTAAIIYKGSIAGTIGFNIIDQTNKSGVIGYWIGEDFQGKGIMTQACKALIDYGFRELDLNRVEINVATGNLKSKAIPERLGMTLEGTKRQVEKIGGKFHDHFVYSILADEWQK</sequence>
<dbReference type="SUPFAM" id="SSF55729">
    <property type="entry name" value="Acyl-CoA N-acyltransferases (Nat)"/>
    <property type="match status" value="1"/>
</dbReference>
<dbReference type="PANTHER" id="PTHR43441">
    <property type="entry name" value="RIBOSOMAL-PROTEIN-SERINE ACETYLTRANSFERASE"/>
    <property type="match status" value="1"/>
</dbReference>
<reference evidence="2 3" key="1">
    <citation type="submission" date="2021-01" db="EMBL/GenBank/DDBJ databases">
        <title>Genomic Encyclopedia of Type Strains, Phase IV (KMG-IV): sequencing the most valuable type-strain genomes for metagenomic binning, comparative biology and taxonomic classification.</title>
        <authorList>
            <person name="Goeker M."/>
        </authorList>
    </citation>
    <scope>NUCLEOTIDE SEQUENCE [LARGE SCALE GENOMIC DNA]</scope>
    <source>
        <strain evidence="2 3">DSM 24834</strain>
    </source>
</reference>
<dbReference type="InterPro" id="IPR016181">
    <property type="entry name" value="Acyl_CoA_acyltransferase"/>
</dbReference>
<dbReference type="RefSeq" id="WP_205174885.1">
    <property type="nucleotide sequence ID" value="NZ_JAFBDZ010000005.1"/>
</dbReference>
<dbReference type="PROSITE" id="PS51186">
    <property type="entry name" value="GNAT"/>
    <property type="match status" value="1"/>
</dbReference>
<keyword evidence="2" id="KW-0808">Transferase</keyword>
<accession>A0ABS2NIR0</accession>
<evidence type="ECO:0000259" key="1">
    <source>
        <dbReference type="PROSITE" id="PS51186"/>
    </source>
</evidence>
<dbReference type="Gene3D" id="3.40.630.30">
    <property type="match status" value="1"/>
</dbReference>
<dbReference type="PANTHER" id="PTHR43441:SF12">
    <property type="entry name" value="RIBOSOMAL N-ACETYLTRANSFERASE YDAF-RELATED"/>
    <property type="match status" value="1"/>
</dbReference>
<protein>
    <submittedName>
        <fullName evidence="2">Ribosomal-protein-serine acetyltransferase</fullName>
        <ecNumber evidence="2">2.3.1.-</ecNumber>
    </submittedName>
</protein>
<proteinExistence type="predicted"/>
<organism evidence="2 3">
    <name type="scientific">Rossellomorea pakistanensis</name>
    <dbReference type="NCBI Taxonomy" id="992288"/>
    <lineage>
        <taxon>Bacteria</taxon>
        <taxon>Bacillati</taxon>
        <taxon>Bacillota</taxon>
        <taxon>Bacilli</taxon>
        <taxon>Bacillales</taxon>
        <taxon>Bacillaceae</taxon>
        <taxon>Rossellomorea</taxon>
    </lineage>
</organism>
<evidence type="ECO:0000313" key="2">
    <source>
        <dbReference type="EMBL" id="MBM7587720.1"/>
    </source>
</evidence>
<dbReference type="Proteomes" id="UP001646157">
    <property type="component" value="Unassembled WGS sequence"/>
</dbReference>
<dbReference type="EMBL" id="JAFBDZ010000005">
    <property type="protein sequence ID" value="MBM7587720.1"/>
    <property type="molecule type" value="Genomic_DNA"/>
</dbReference>
<comment type="caution">
    <text evidence="2">The sequence shown here is derived from an EMBL/GenBank/DDBJ whole genome shotgun (WGS) entry which is preliminary data.</text>
</comment>
<feature type="domain" description="N-acetyltransferase" evidence="1">
    <location>
        <begin position="10"/>
        <end position="178"/>
    </location>
</feature>
<dbReference type="InterPro" id="IPR000182">
    <property type="entry name" value="GNAT_dom"/>
</dbReference>
<dbReference type="CDD" id="cd04301">
    <property type="entry name" value="NAT_SF"/>
    <property type="match status" value="1"/>
</dbReference>